<evidence type="ECO:0000256" key="1">
    <source>
        <dbReference type="SAM" id="MobiDB-lite"/>
    </source>
</evidence>
<dbReference type="AlphaFoldDB" id="A0AAJ4R9L3"/>
<accession>A0AAJ4R9L3</accession>
<organism evidence="2 3">
    <name type="scientific">Halosegnis longus</name>
    <dbReference type="NCBI Taxonomy" id="2216012"/>
    <lineage>
        <taxon>Archaea</taxon>
        <taxon>Methanobacteriati</taxon>
        <taxon>Methanobacteriota</taxon>
        <taxon>Stenosarchaea group</taxon>
        <taxon>Halobacteria</taxon>
        <taxon>Halobacteriales</taxon>
        <taxon>Natronomonadaceae</taxon>
        <taxon>Halosegnis</taxon>
    </lineage>
</organism>
<comment type="caution">
    <text evidence="2">The sequence shown here is derived from an EMBL/GenBank/DDBJ whole genome shotgun (WGS) entry which is preliminary data.</text>
</comment>
<proteinExistence type="predicted"/>
<sequence length="102" mass="11896">MTRNEDLVDRINDELDQLRDRINEQFGDDDDDRPDGMPAIPTLETSDDDTAFESWYDDSVQPLVEALREYEEELRSRDSSYAKLSAKLEVVTDLLPDRENKQ</sequence>
<dbReference type="Proteomes" id="UP000270581">
    <property type="component" value="Unassembled WGS sequence"/>
</dbReference>
<protein>
    <submittedName>
        <fullName evidence="2">Uncharacterized protein</fullName>
    </submittedName>
</protein>
<dbReference type="EMBL" id="RJJC01000001">
    <property type="protein sequence ID" value="RNJ26854.1"/>
    <property type="molecule type" value="Genomic_DNA"/>
</dbReference>
<dbReference type="RefSeq" id="WP_075936900.1">
    <property type="nucleotide sequence ID" value="NZ_BDJH01000002.1"/>
</dbReference>
<keyword evidence="3" id="KW-1185">Reference proteome</keyword>
<gene>
    <name evidence="2" type="ORF">Nmn1133_09290</name>
</gene>
<reference evidence="2 3" key="1">
    <citation type="submission" date="2018-11" db="EMBL/GenBank/DDBJ databases">
        <title>Genome sequences of Natronomonas sp. CBA1133.</title>
        <authorList>
            <person name="Roh S.W."/>
            <person name="Cha I.-T."/>
        </authorList>
    </citation>
    <scope>NUCLEOTIDE SEQUENCE [LARGE SCALE GENOMIC DNA]</scope>
    <source>
        <strain evidence="2 3">CBA1133</strain>
    </source>
</reference>
<evidence type="ECO:0000313" key="3">
    <source>
        <dbReference type="Proteomes" id="UP000270581"/>
    </source>
</evidence>
<evidence type="ECO:0000313" key="2">
    <source>
        <dbReference type="EMBL" id="RNJ26854.1"/>
    </source>
</evidence>
<name>A0AAJ4R9L3_9EURY</name>
<feature type="region of interest" description="Disordered" evidence="1">
    <location>
        <begin position="24"/>
        <end position="45"/>
    </location>
</feature>